<keyword evidence="2" id="KW-1185">Reference proteome</keyword>
<dbReference type="Proteomes" id="UP000729402">
    <property type="component" value="Unassembled WGS sequence"/>
</dbReference>
<gene>
    <name evidence="1" type="ORF">GUJ93_ZPchr0007g3489</name>
</gene>
<dbReference type="EMBL" id="JAAALK010000282">
    <property type="protein sequence ID" value="KAG8080022.1"/>
    <property type="molecule type" value="Genomic_DNA"/>
</dbReference>
<proteinExistence type="predicted"/>
<dbReference type="AlphaFoldDB" id="A0A8J5T5J3"/>
<evidence type="ECO:0000313" key="1">
    <source>
        <dbReference type="EMBL" id="KAG8080022.1"/>
    </source>
</evidence>
<sequence length="69" mass="7449">MIYAAPLTLNCLSDGTPCFDLTDCIISLSTRSENRRRKLPTASLPVFSPSVPSAQAQIGKLPLQCCAYC</sequence>
<organism evidence="1 2">
    <name type="scientific">Zizania palustris</name>
    <name type="common">Northern wild rice</name>
    <dbReference type="NCBI Taxonomy" id="103762"/>
    <lineage>
        <taxon>Eukaryota</taxon>
        <taxon>Viridiplantae</taxon>
        <taxon>Streptophyta</taxon>
        <taxon>Embryophyta</taxon>
        <taxon>Tracheophyta</taxon>
        <taxon>Spermatophyta</taxon>
        <taxon>Magnoliopsida</taxon>
        <taxon>Liliopsida</taxon>
        <taxon>Poales</taxon>
        <taxon>Poaceae</taxon>
        <taxon>BOP clade</taxon>
        <taxon>Oryzoideae</taxon>
        <taxon>Oryzeae</taxon>
        <taxon>Zizaniinae</taxon>
        <taxon>Zizania</taxon>
    </lineage>
</organism>
<name>A0A8J5T5J3_ZIZPA</name>
<accession>A0A8J5T5J3</accession>
<protein>
    <submittedName>
        <fullName evidence="1">Uncharacterized protein</fullName>
    </submittedName>
</protein>
<comment type="caution">
    <text evidence="1">The sequence shown here is derived from an EMBL/GenBank/DDBJ whole genome shotgun (WGS) entry which is preliminary data.</text>
</comment>
<evidence type="ECO:0000313" key="2">
    <source>
        <dbReference type="Proteomes" id="UP000729402"/>
    </source>
</evidence>
<reference evidence="1" key="2">
    <citation type="submission" date="2021-02" db="EMBL/GenBank/DDBJ databases">
        <authorList>
            <person name="Kimball J.A."/>
            <person name="Haas M.W."/>
            <person name="Macchietto M."/>
            <person name="Kono T."/>
            <person name="Duquette J."/>
            <person name="Shao M."/>
        </authorList>
    </citation>
    <scope>NUCLEOTIDE SEQUENCE</scope>
    <source>
        <tissue evidence="1">Fresh leaf tissue</tissue>
    </source>
</reference>
<reference evidence="1" key="1">
    <citation type="journal article" date="2021" name="bioRxiv">
        <title>Whole Genome Assembly and Annotation of Northern Wild Rice, Zizania palustris L., Supports a Whole Genome Duplication in the Zizania Genus.</title>
        <authorList>
            <person name="Haas M."/>
            <person name="Kono T."/>
            <person name="Macchietto M."/>
            <person name="Millas R."/>
            <person name="McGilp L."/>
            <person name="Shao M."/>
            <person name="Duquette J."/>
            <person name="Hirsch C.N."/>
            <person name="Kimball J."/>
        </authorList>
    </citation>
    <scope>NUCLEOTIDE SEQUENCE</scope>
    <source>
        <tissue evidence="1">Fresh leaf tissue</tissue>
    </source>
</reference>